<dbReference type="InterPro" id="IPR036661">
    <property type="entry name" value="Luciferase-like_sf"/>
</dbReference>
<keyword evidence="4" id="KW-1185">Reference proteome</keyword>
<dbReference type="Proteomes" id="UP000198968">
    <property type="component" value="Unassembled WGS sequence"/>
</dbReference>
<proteinExistence type="predicted"/>
<dbReference type="EMBL" id="FOVG01000003">
    <property type="protein sequence ID" value="SFO17236.1"/>
    <property type="molecule type" value="Genomic_DNA"/>
</dbReference>
<dbReference type="Gene3D" id="3.20.20.30">
    <property type="entry name" value="Luciferase-like domain"/>
    <property type="match status" value="1"/>
</dbReference>
<dbReference type="SUPFAM" id="SSF51679">
    <property type="entry name" value="Bacterial luciferase-like"/>
    <property type="match status" value="1"/>
</dbReference>
<protein>
    <submittedName>
        <fullName evidence="3">Luciferase family oxidoreductase, group 1</fullName>
    </submittedName>
</protein>
<sequence>MAYRLSLLDKAPVLQGESPTAALQRTLQLAQRAEEWGYHRFWLAEHHNTAQLASPSPEVLIAWIIAQTRHIRVGSGGVMLQHYSPYKVAENFNLLASLAPGRIDLGVGKAPGGLPLSTHALQQGVDAASKGSFAEQLQLLESWLKPAQAHPDDEGLAATPLPSRPANRFLLGASEESARLAASLGWQFVFAAHLNGDRQLLEHALSTFSRLSHGQRALVAVQVVVADSPAGADLLVSGLRHYHVTVKDGPGVNVASLEQAERYVRQGGYQDYKIEPRTPSLLKGTAAQVHAQLDALHHNFDIDEFVIDTPITEPVARLQSLELLATHHLVAA</sequence>
<dbReference type="InterPro" id="IPR050766">
    <property type="entry name" value="Bact_Lucif_Oxidored"/>
</dbReference>
<dbReference type="PANTHER" id="PTHR30137:SF20">
    <property type="entry name" value="N-ACETYL-S-ALKYLCYSTEINE MONOOXYGENASE"/>
    <property type="match status" value="1"/>
</dbReference>
<evidence type="ECO:0000256" key="1">
    <source>
        <dbReference type="ARBA" id="ARBA00007789"/>
    </source>
</evidence>
<dbReference type="OrthoDB" id="9780518at2"/>
<accession>A0A1I5F0V6</accession>
<dbReference type="InterPro" id="IPR019949">
    <property type="entry name" value="CmoO-like"/>
</dbReference>
<evidence type="ECO:0000313" key="4">
    <source>
        <dbReference type="Proteomes" id="UP000198968"/>
    </source>
</evidence>
<gene>
    <name evidence="3" type="ORF">SAMN05428971_3198</name>
</gene>
<name>A0A1I5F0V6_9GAMM</name>
<reference evidence="4" key="1">
    <citation type="submission" date="2016-10" db="EMBL/GenBank/DDBJ databases">
        <authorList>
            <person name="Varghese N."/>
            <person name="Submissions S."/>
        </authorList>
    </citation>
    <scope>NUCLEOTIDE SEQUENCE [LARGE SCALE GENOMIC DNA]</scope>
    <source>
        <strain evidence="4">OV426</strain>
    </source>
</reference>
<comment type="similarity">
    <text evidence="1">To bacterial alkanal monooxygenase alpha and beta chains.</text>
</comment>
<evidence type="ECO:0000313" key="3">
    <source>
        <dbReference type="EMBL" id="SFO17236.1"/>
    </source>
</evidence>
<dbReference type="PANTHER" id="PTHR30137">
    <property type="entry name" value="LUCIFERASE-LIKE MONOOXYGENASE"/>
    <property type="match status" value="1"/>
</dbReference>
<dbReference type="GO" id="GO:0005829">
    <property type="term" value="C:cytosol"/>
    <property type="evidence" value="ECO:0007669"/>
    <property type="project" value="TreeGrafter"/>
</dbReference>
<feature type="domain" description="Luciferase-like" evidence="2">
    <location>
        <begin position="19"/>
        <end position="253"/>
    </location>
</feature>
<dbReference type="GO" id="GO:0016705">
    <property type="term" value="F:oxidoreductase activity, acting on paired donors, with incorporation or reduction of molecular oxygen"/>
    <property type="evidence" value="ECO:0007669"/>
    <property type="project" value="InterPro"/>
</dbReference>
<dbReference type="InterPro" id="IPR011251">
    <property type="entry name" value="Luciferase-like_dom"/>
</dbReference>
<organism evidence="3 4">
    <name type="scientific">Candidatus Pantoea varia</name>
    <dbReference type="NCBI Taxonomy" id="1881036"/>
    <lineage>
        <taxon>Bacteria</taxon>
        <taxon>Pseudomonadati</taxon>
        <taxon>Pseudomonadota</taxon>
        <taxon>Gammaproteobacteria</taxon>
        <taxon>Enterobacterales</taxon>
        <taxon>Erwiniaceae</taxon>
        <taxon>Pantoea</taxon>
    </lineage>
</organism>
<evidence type="ECO:0000259" key="2">
    <source>
        <dbReference type="Pfam" id="PF00296"/>
    </source>
</evidence>
<dbReference type="RefSeq" id="WP_090965320.1">
    <property type="nucleotide sequence ID" value="NZ_FOVG01000003.1"/>
</dbReference>
<dbReference type="NCBIfam" id="TIGR03558">
    <property type="entry name" value="oxido_grp_1"/>
    <property type="match status" value="1"/>
</dbReference>
<dbReference type="Pfam" id="PF00296">
    <property type="entry name" value="Bac_luciferase"/>
    <property type="match status" value="1"/>
</dbReference>
<dbReference type="AlphaFoldDB" id="A0A1I5F0V6"/>